<dbReference type="Proteomes" id="UP000694546">
    <property type="component" value="Chromosome 21"/>
</dbReference>
<evidence type="ECO:0000256" key="3">
    <source>
        <dbReference type="ARBA" id="ARBA00023002"/>
    </source>
</evidence>
<dbReference type="Gene3D" id="3.40.309.10">
    <property type="entry name" value="Aldehyde Dehydrogenase, Chain A, domain 2"/>
    <property type="match status" value="1"/>
</dbReference>
<dbReference type="GO" id="GO:0006574">
    <property type="term" value="P:L-valine catabolic process"/>
    <property type="evidence" value="ECO:0007669"/>
    <property type="project" value="TreeGrafter"/>
</dbReference>
<dbReference type="FunFam" id="3.40.309.10:FF:000002">
    <property type="entry name" value="Methylmalonate-semialdehyde dehydrogenase (Acylating)"/>
    <property type="match status" value="1"/>
</dbReference>
<dbReference type="PROSITE" id="PS00070">
    <property type="entry name" value="ALDEHYDE_DEHYDR_CYS"/>
    <property type="match status" value="1"/>
</dbReference>
<evidence type="ECO:0000259" key="7">
    <source>
        <dbReference type="Pfam" id="PF00171"/>
    </source>
</evidence>
<dbReference type="InterPro" id="IPR016161">
    <property type="entry name" value="Ald_DH/histidinol_DH"/>
</dbReference>
<comment type="catalytic activity">
    <reaction evidence="6">
        <text>3-oxopropanoate + NAD(+) + CoA + H2O = hydrogencarbonate + acetyl-CoA + NADH + H(+)</text>
        <dbReference type="Rhea" id="RHEA:76615"/>
        <dbReference type="ChEBI" id="CHEBI:15377"/>
        <dbReference type="ChEBI" id="CHEBI:15378"/>
        <dbReference type="ChEBI" id="CHEBI:17544"/>
        <dbReference type="ChEBI" id="CHEBI:33190"/>
        <dbReference type="ChEBI" id="CHEBI:57287"/>
        <dbReference type="ChEBI" id="CHEBI:57288"/>
        <dbReference type="ChEBI" id="CHEBI:57540"/>
        <dbReference type="ChEBI" id="CHEBI:57945"/>
        <dbReference type="EC" id="1.2.1.27"/>
    </reaction>
    <physiologicalReaction direction="left-to-right" evidence="6">
        <dbReference type="Rhea" id="RHEA:76616"/>
    </physiologicalReaction>
</comment>
<dbReference type="InterPro" id="IPR015590">
    <property type="entry name" value="Aldehyde_DH_dom"/>
</dbReference>
<feature type="domain" description="Aldehyde dehydrogenase" evidence="7">
    <location>
        <begin position="2"/>
        <end position="230"/>
    </location>
</feature>
<keyword evidence="9" id="KW-1185">Reference proteome</keyword>
<evidence type="ECO:0000256" key="1">
    <source>
        <dbReference type="ARBA" id="ARBA00009986"/>
    </source>
</evidence>
<dbReference type="GO" id="GO:0006210">
    <property type="term" value="P:thymine catabolic process"/>
    <property type="evidence" value="ECO:0007669"/>
    <property type="project" value="TreeGrafter"/>
</dbReference>
<evidence type="ECO:0000256" key="2">
    <source>
        <dbReference type="ARBA" id="ARBA00013048"/>
    </source>
</evidence>
<evidence type="ECO:0000256" key="6">
    <source>
        <dbReference type="ARBA" id="ARBA00048821"/>
    </source>
</evidence>
<dbReference type="InterPro" id="IPR010061">
    <property type="entry name" value="MeMal-semiAld_DH"/>
</dbReference>
<dbReference type="PANTHER" id="PTHR43866:SF3">
    <property type="entry name" value="METHYLMALONATE-SEMIALDEHYDE DEHYDROGENASE [ACYLATING], MITOCHONDRIAL"/>
    <property type="match status" value="1"/>
</dbReference>
<dbReference type="EC" id="1.2.1.27" evidence="2"/>
<accession>A0A8C5A3I5</accession>
<dbReference type="InterPro" id="IPR016163">
    <property type="entry name" value="Ald_DH_C"/>
</dbReference>
<protein>
    <recommendedName>
        <fullName evidence="2">methylmalonate-semialdehyde dehydrogenase (CoA acylating)</fullName>
        <ecNumber evidence="2">1.2.1.27</ecNumber>
    </recommendedName>
</protein>
<evidence type="ECO:0000256" key="5">
    <source>
        <dbReference type="ARBA" id="ARBA00047644"/>
    </source>
</evidence>
<proteinExistence type="inferred from homology"/>
<dbReference type="InterPro" id="IPR016160">
    <property type="entry name" value="Ald_DH_CS_CYS"/>
</dbReference>
<dbReference type="PANTHER" id="PTHR43866">
    <property type="entry name" value="MALONATE-SEMIALDEHYDE DEHYDROGENASE"/>
    <property type="match status" value="1"/>
</dbReference>
<dbReference type="Ensembl" id="ENSGMOT00000063034.1">
    <property type="protein sequence ID" value="ENSGMOP00000024143.1"/>
    <property type="gene ID" value="ENSGMOG00000011818.2"/>
</dbReference>
<name>A0A8C5A3I5_GADMO</name>
<dbReference type="Pfam" id="PF00171">
    <property type="entry name" value="Aldedh"/>
    <property type="match status" value="1"/>
</dbReference>
<dbReference type="GeneTree" id="ENSGT00940000156110"/>
<evidence type="ECO:0000256" key="4">
    <source>
        <dbReference type="ARBA" id="ARBA00023027"/>
    </source>
</evidence>
<keyword evidence="3" id="KW-0560">Oxidoreductase</keyword>
<reference evidence="8" key="2">
    <citation type="submission" date="2025-09" db="UniProtKB">
        <authorList>
            <consortium name="Ensembl"/>
        </authorList>
    </citation>
    <scope>IDENTIFICATION</scope>
</reference>
<evidence type="ECO:0000313" key="9">
    <source>
        <dbReference type="Proteomes" id="UP000694546"/>
    </source>
</evidence>
<dbReference type="GO" id="GO:0004491">
    <property type="term" value="F:methylmalonate-semialdehyde dehydrogenase (acylating, NAD) activity"/>
    <property type="evidence" value="ECO:0007669"/>
    <property type="project" value="UniProtKB-EC"/>
</dbReference>
<dbReference type="SUPFAM" id="SSF53720">
    <property type="entry name" value="ALDH-like"/>
    <property type="match status" value="1"/>
</dbReference>
<organism evidence="8 9">
    <name type="scientific">Gadus morhua</name>
    <name type="common">Atlantic cod</name>
    <dbReference type="NCBI Taxonomy" id="8049"/>
    <lineage>
        <taxon>Eukaryota</taxon>
        <taxon>Metazoa</taxon>
        <taxon>Chordata</taxon>
        <taxon>Craniata</taxon>
        <taxon>Vertebrata</taxon>
        <taxon>Euteleostomi</taxon>
        <taxon>Actinopterygii</taxon>
        <taxon>Neopterygii</taxon>
        <taxon>Teleostei</taxon>
        <taxon>Neoteleostei</taxon>
        <taxon>Acanthomorphata</taxon>
        <taxon>Zeiogadaria</taxon>
        <taxon>Gadariae</taxon>
        <taxon>Gadiformes</taxon>
        <taxon>Gadoidei</taxon>
        <taxon>Gadidae</taxon>
        <taxon>Gadus</taxon>
    </lineage>
</organism>
<reference evidence="8" key="1">
    <citation type="submission" date="2025-08" db="UniProtKB">
        <authorList>
            <consortium name="Ensembl"/>
        </authorList>
    </citation>
    <scope>IDENTIFICATION</scope>
</reference>
<dbReference type="AlphaFoldDB" id="A0A8C5A3I5"/>
<dbReference type="GO" id="GO:0005739">
    <property type="term" value="C:mitochondrion"/>
    <property type="evidence" value="ECO:0007669"/>
    <property type="project" value="TreeGrafter"/>
</dbReference>
<comment type="similarity">
    <text evidence="1">Belongs to the aldehyde dehydrogenase family.</text>
</comment>
<keyword evidence="4" id="KW-0520">NAD</keyword>
<sequence>MTGAKNHGVVMPDANKENTLNQLVGAAFGAAGQRCMALSTAILVGEARDWLPELVERSKALRVNAGDQPGADVGPLISPEAKVRVNSLIQSGVDEGATLLLDGRAVNVKGYENGNFVGPTIISNVKPEMTCYKEEIFGPVLVVLEAADLDEAIALINNNQYGNGTAIFTNNGATARKYTHEVDVGQIGVNVPIPVPLPMFSFTGSRGSFRGDTNFYGKQGIQFYTQIKTVTSQWKAEDAGVSSPAVTMPTIR</sequence>
<evidence type="ECO:0000313" key="8">
    <source>
        <dbReference type="Ensembl" id="ENSGMOP00000024143.1"/>
    </source>
</evidence>
<comment type="catalytic activity">
    <reaction evidence="5">
        <text>2-methyl-3-oxopropanoate + NAD(+) + CoA + H2O = propanoyl-CoA + hydrogencarbonate + NADH + H(+)</text>
        <dbReference type="Rhea" id="RHEA:20804"/>
        <dbReference type="ChEBI" id="CHEBI:15377"/>
        <dbReference type="ChEBI" id="CHEBI:15378"/>
        <dbReference type="ChEBI" id="CHEBI:17544"/>
        <dbReference type="ChEBI" id="CHEBI:57287"/>
        <dbReference type="ChEBI" id="CHEBI:57392"/>
        <dbReference type="ChEBI" id="CHEBI:57540"/>
        <dbReference type="ChEBI" id="CHEBI:57700"/>
        <dbReference type="ChEBI" id="CHEBI:57945"/>
        <dbReference type="EC" id="1.2.1.27"/>
    </reaction>
    <physiologicalReaction direction="left-to-right" evidence="5">
        <dbReference type="Rhea" id="RHEA:20805"/>
    </physiologicalReaction>
</comment>